<dbReference type="FunFam" id="3.40.50.720:FF:000047">
    <property type="entry name" value="NADP-dependent L-serine/L-allo-threonine dehydrogenase"/>
    <property type="match status" value="1"/>
</dbReference>
<dbReference type="InterPro" id="IPR057326">
    <property type="entry name" value="KR_dom"/>
</dbReference>
<evidence type="ECO:0000259" key="4">
    <source>
        <dbReference type="SMART" id="SM00822"/>
    </source>
</evidence>
<dbReference type="PANTHER" id="PTHR43115">
    <property type="entry name" value="DEHYDROGENASE/REDUCTASE SDR FAMILY MEMBER 11"/>
    <property type="match status" value="1"/>
</dbReference>
<dbReference type="CDD" id="cd05233">
    <property type="entry name" value="SDR_c"/>
    <property type="match status" value="1"/>
</dbReference>
<gene>
    <name evidence="5" type="ORF">GNZ18_09225</name>
</gene>
<protein>
    <submittedName>
        <fullName evidence="5">SDR family NAD(P)-dependent oxidoreductase</fullName>
    </submittedName>
</protein>
<proteinExistence type="inferred from homology"/>
<dbReference type="GO" id="GO:0016616">
    <property type="term" value="F:oxidoreductase activity, acting on the CH-OH group of donors, NAD or NADP as acceptor"/>
    <property type="evidence" value="ECO:0007669"/>
    <property type="project" value="UniProtKB-ARBA"/>
</dbReference>
<dbReference type="AlphaFoldDB" id="A0A7K1KXU9"/>
<comment type="similarity">
    <text evidence="1 3">Belongs to the short-chain dehydrogenases/reductases (SDR) family.</text>
</comment>
<dbReference type="EMBL" id="WOFH01000003">
    <property type="protein sequence ID" value="MUN36776.1"/>
    <property type="molecule type" value="Genomic_DNA"/>
</dbReference>
<sequence length="240" mass="24407">MDKPLVVITGAGSGIGAATARAFSREGHPLLLLGRRLDRLEALGLPRALCRAADVVDGAAVAAAVKEAEAAYGPVDALVNSAAVLQPGVAAAQSREHWERMVDVNVKGVLGCVQAVLPGMIERGGGTVVTIGSIAAYKTAGVEAVYSATKSAAHILSEGIRQQAAPHGTRVVTVAPGYVATGMGDLIADDVLRAEHAGSQEAAGGGLAAEDVAETVLFVYRQPQNVCVREVVLASTAQVV</sequence>
<dbReference type="InterPro" id="IPR036291">
    <property type="entry name" value="NAD(P)-bd_dom_sf"/>
</dbReference>
<organism evidence="5 6">
    <name type="scientific">Actinomadura litoris</name>
    <dbReference type="NCBI Taxonomy" id="2678616"/>
    <lineage>
        <taxon>Bacteria</taxon>
        <taxon>Bacillati</taxon>
        <taxon>Actinomycetota</taxon>
        <taxon>Actinomycetes</taxon>
        <taxon>Streptosporangiales</taxon>
        <taxon>Thermomonosporaceae</taxon>
        <taxon>Actinomadura</taxon>
    </lineage>
</organism>
<evidence type="ECO:0000256" key="2">
    <source>
        <dbReference type="ARBA" id="ARBA00023002"/>
    </source>
</evidence>
<dbReference type="Proteomes" id="UP000432015">
    <property type="component" value="Unassembled WGS sequence"/>
</dbReference>
<evidence type="ECO:0000256" key="3">
    <source>
        <dbReference type="RuleBase" id="RU000363"/>
    </source>
</evidence>
<evidence type="ECO:0000313" key="5">
    <source>
        <dbReference type="EMBL" id="MUN36776.1"/>
    </source>
</evidence>
<dbReference type="SUPFAM" id="SSF51735">
    <property type="entry name" value="NAD(P)-binding Rossmann-fold domains"/>
    <property type="match status" value="1"/>
</dbReference>
<comment type="caution">
    <text evidence="5">The sequence shown here is derived from an EMBL/GenBank/DDBJ whole genome shotgun (WGS) entry which is preliminary data.</text>
</comment>
<dbReference type="InterPro" id="IPR020904">
    <property type="entry name" value="Sc_DH/Rdtase_CS"/>
</dbReference>
<evidence type="ECO:0000313" key="6">
    <source>
        <dbReference type="Proteomes" id="UP000432015"/>
    </source>
</evidence>
<dbReference type="Gene3D" id="3.40.50.720">
    <property type="entry name" value="NAD(P)-binding Rossmann-like Domain"/>
    <property type="match status" value="1"/>
</dbReference>
<feature type="domain" description="Ketoreductase" evidence="4">
    <location>
        <begin position="4"/>
        <end position="197"/>
    </location>
</feature>
<dbReference type="InterPro" id="IPR002347">
    <property type="entry name" value="SDR_fam"/>
</dbReference>
<keyword evidence="6" id="KW-1185">Reference proteome</keyword>
<dbReference type="PANTHER" id="PTHR43115:SF4">
    <property type="entry name" value="DEHYDROGENASE_REDUCTASE SDR FAMILY MEMBER 11"/>
    <property type="match status" value="1"/>
</dbReference>
<reference evidence="5 6" key="1">
    <citation type="submission" date="2019-11" db="EMBL/GenBank/DDBJ databases">
        <authorList>
            <person name="Cao P."/>
        </authorList>
    </citation>
    <scope>NUCLEOTIDE SEQUENCE [LARGE SCALE GENOMIC DNA]</scope>
    <source>
        <strain evidence="5 6">NEAU-AAG5</strain>
    </source>
</reference>
<dbReference type="SMART" id="SM00822">
    <property type="entry name" value="PKS_KR"/>
    <property type="match status" value="1"/>
</dbReference>
<name>A0A7K1KXU9_9ACTN</name>
<dbReference type="Pfam" id="PF00106">
    <property type="entry name" value="adh_short"/>
    <property type="match status" value="1"/>
</dbReference>
<keyword evidence="2" id="KW-0560">Oxidoreductase</keyword>
<dbReference type="PRINTS" id="PR00081">
    <property type="entry name" value="GDHRDH"/>
</dbReference>
<dbReference type="PRINTS" id="PR00080">
    <property type="entry name" value="SDRFAMILY"/>
</dbReference>
<accession>A0A7K1KXU9</accession>
<evidence type="ECO:0000256" key="1">
    <source>
        <dbReference type="ARBA" id="ARBA00006484"/>
    </source>
</evidence>
<dbReference type="PROSITE" id="PS00061">
    <property type="entry name" value="ADH_SHORT"/>
    <property type="match status" value="1"/>
</dbReference>